<dbReference type="InterPro" id="IPR024983">
    <property type="entry name" value="CHAT_dom"/>
</dbReference>
<dbReference type="InterPro" id="IPR011990">
    <property type="entry name" value="TPR-like_helical_dom_sf"/>
</dbReference>
<feature type="domain" description="CHAT" evidence="3">
    <location>
        <begin position="615"/>
        <end position="879"/>
    </location>
</feature>
<dbReference type="SMART" id="SM00028">
    <property type="entry name" value="TPR"/>
    <property type="match status" value="4"/>
</dbReference>
<dbReference type="Gene3D" id="1.25.40.10">
    <property type="entry name" value="Tetratricopeptide repeat domain"/>
    <property type="match status" value="1"/>
</dbReference>
<keyword evidence="2" id="KW-1133">Transmembrane helix</keyword>
<sequence length="923" mass="106045">MFFLIFANISEGKSINPEKDWLVKLQELEEKQRLNPRNLNGYIEELEVLLEQYGQKYTDSDSIYNQIANRLGDWYCKNGDYDRGIFLLKKTLSNCKISKNPKVDASFAAVLYFNLGYFYEKLDSLENFHIYMDSCIVTARNYPKRLENGINAFEKISIHYMERGDHFRSLQHIDKGLLFAEEVGSNAHTSLLYLQKAQVLLQENRIQEANTTIETALELLSKSSNKERYLRIAYLVMASLSEKRENFDEAISYYQKTHDLNYKLGYFLDSYKAMNNMGVVYALDVKDPEASLRCFQQCIELLDLLGEKTKLPTVYNNIGYVYQDQGNIEEALNSFQSGLMVLPLGVSDLDWSENPSRKALRGAAYDRILYTLIDNKAETLLKLHKQRKDPAILPVALETFKLADLTINLMRWNQQHDESKLFWRKKSRGMYELAIETSYLLQDIESALYFFEKSRAVLLNDKLSELGAHQFLSEEDATKEQEFKSKMVSLQRKLSGTPQTSPIYKELANERFQVQEAYEAFIRSLEAKYPNYYQYKYDTTVVSLDKLTKEVLEPDQAYLGYFVGKEHLYALTVDQDTAALHKFPLGDFHSSARELLSLSSSQGKLNQQYSRYIELSNDLYQSFFQPLGLTNRRILISPDDYLIPFEMLIKDPEDFYSFLLKDHAFSYTYSVGFLLKNGNKVRNQTATLLGMAPVDFQSHLQQTSLLGSGQSLDRLKEHFSSYSLFTGQQATKEKFLSQLSQNDIVHLYSHAVADDTDTEPTLYFADSMMFVSELQGLGNLPTQLIILSACNTAIGKNVPGEGVFSLARGFASAGIPSSITSLWPIDNHSTYSLSEIFYEILSQGKPTDLALQEAKLRFLNENPGNYQLPYFWAAEVLVGKSFTFNMRTNYVFYIQILVLLLIVGTIGWGIYRRYFQDSDSLTP</sequence>
<evidence type="ECO:0000256" key="2">
    <source>
        <dbReference type="SAM" id="Phobius"/>
    </source>
</evidence>
<reference evidence="4 5" key="1">
    <citation type="submission" date="2020-03" db="EMBL/GenBank/DDBJ databases">
        <title>Cyclobacterium plantarum sp. nov., a marine bacterium isolated from a coastal-marine wetland.</title>
        <authorList>
            <person name="Sanchez-Porro C."/>
            <person name="Ventosa A."/>
            <person name="Amoozegar M."/>
        </authorList>
    </citation>
    <scope>NUCLEOTIDE SEQUENCE [LARGE SCALE GENOMIC DNA]</scope>
    <source>
        <strain evidence="4 5">GBPx2</strain>
    </source>
</reference>
<comment type="caution">
    <text evidence="4">The sequence shown here is derived from an EMBL/GenBank/DDBJ whole genome shotgun (WGS) entry which is preliminary data.</text>
</comment>
<gene>
    <name evidence="4" type="ORF">G9Q97_16790</name>
</gene>
<feature type="transmembrane region" description="Helical" evidence="2">
    <location>
        <begin position="890"/>
        <end position="911"/>
    </location>
</feature>
<evidence type="ECO:0000259" key="3">
    <source>
        <dbReference type="Pfam" id="PF12770"/>
    </source>
</evidence>
<dbReference type="Proteomes" id="UP000649799">
    <property type="component" value="Unassembled WGS sequence"/>
</dbReference>
<dbReference type="SUPFAM" id="SSF48452">
    <property type="entry name" value="TPR-like"/>
    <property type="match status" value="2"/>
</dbReference>
<dbReference type="PANTHER" id="PTHR10098">
    <property type="entry name" value="RAPSYN-RELATED"/>
    <property type="match status" value="1"/>
</dbReference>
<organism evidence="4 5">
    <name type="scientific">Cyclobacterium plantarum</name>
    <dbReference type="NCBI Taxonomy" id="2716263"/>
    <lineage>
        <taxon>Bacteria</taxon>
        <taxon>Pseudomonadati</taxon>
        <taxon>Bacteroidota</taxon>
        <taxon>Cytophagia</taxon>
        <taxon>Cytophagales</taxon>
        <taxon>Cyclobacteriaceae</taxon>
        <taxon>Cyclobacterium</taxon>
    </lineage>
</organism>
<dbReference type="Pfam" id="PF13424">
    <property type="entry name" value="TPR_12"/>
    <property type="match status" value="1"/>
</dbReference>
<keyword evidence="5" id="KW-1185">Reference proteome</keyword>
<feature type="repeat" description="TPR" evidence="1">
    <location>
        <begin position="312"/>
        <end position="345"/>
    </location>
</feature>
<dbReference type="InterPro" id="IPR019734">
    <property type="entry name" value="TPR_rpt"/>
</dbReference>
<keyword evidence="1" id="KW-0802">TPR repeat</keyword>
<evidence type="ECO:0000256" key="1">
    <source>
        <dbReference type="PROSITE-ProRule" id="PRU00339"/>
    </source>
</evidence>
<dbReference type="RefSeq" id="WP_166148889.1">
    <property type="nucleotide sequence ID" value="NZ_JAANYN010000007.1"/>
</dbReference>
<evidence type="ECO:0000313" key="5">
    <source>
        <dbReference type="Proteomes" id="UP000649799"/>
    </source>
</evidence>
<accession>A0ABX0H9L2</accession>
<dbReference type="EMBL" id="JAANYN010000007">
    <property type="protein sequence ID" value="NHE58468.1"/>
    <property type="molecule type" value="Genomic_DNA"/>
</dbReference>
<name>A0ABX0H9L2_9BACT</name>
<keyword evidence="2" id="KW-0812">Transmembrane</keyword>
<evidence type="ECO:0000313" key="4">
    <source>
        <dbReference type="EMBL" id="NHE58468.1"/>
    </source>
</evidence>
<proteinExistence type="predicted"/>
<keyword evidence="2" id="KW-0472">Membrane</keyword>
<dbReference type="PROSITE" id="PS50005">
    <property type="entry name" value="TPR"/>
    <property type="match status" value="1"/>
</dbReference>
<dbReference type="Pfam" id="PF12770">
    <property type="entry name" value="CHAT"/>
    <property type="match status" value="1"/>
</dbReference>
<protein>
    <submittedName>
        <fullName evidence="4">CHAT domain-containing protein</fullName>
    </submittedName>
</protein>